<feature type="transmembrane region" description="Helical" evidence="5">
    <location>
        <begin position="228"/>
        <end position="246"/>
    </location>
</feature>
<accession>A0A9W8YW75</accession>
<comment type="subcellular location">
    <subcellularLocation>
        <location evidence="1">Membrane</location>
        <topology evidence="1">Multi-pass membrane protein</topology>
    </subcellularLocation>
</comment>
<dbReference type="EMBL" id="JAPEVB010000003">
    <property type="protein sequence ID" value="KAJ4391574.1"/>
    <property type="molecule type" value="Genomic_DNA"/>
</dbReference>
<dbReference type="Pfam" id="PF04479">
    <property type="entry name" value="RTA1"/>
    <property type="match status" value="1"/>
</dbReference>
<feature type="transmembrane region" description="Helical" evidence="5">
    <location>
        <begin position="77"/>
        <end position="103"/>
    </location>
</feature>
<evidence type="ECO:0000256" key="5">
    <source>
        <dbReference type="SAM" id="Phobius"/>
    </source>
</evidence>
<feature type="transmembrane region" description="Helical" evidence="5">
    <location>
        <begin position="20"/>
        <end position="36"/>
    </location>
</feature>
<feature type="transmembrane region" description="Helical" evidence="5">
    <location>
        <begin position="43"/>
        <end position="65"/>
    </location>
</feature>
<comment type="caution">
    <text evidence="6">The sequence shown here is derived from an EMBL/GenBank/DDBJ whole genome shotgun (WGS) entry which is preliminary data.</text>
</comment>
<keyword evidence="2 5" id="KW-0812">Transmembrane</keyword>
<dbReference type="AlphaFoldDB" id="A0A9W8YW75"/>
<feature type="transmembrane region" description="Helical" evidence="5">
    <location>
        <begin position="123"/>
        <end position="145"/>
    </location>
</feature>
<keyword evidence="3 5" id="KW-1133">Transmembrane helix</keyword>
<feature type="transmembrane region" description="Helical" evidence="5">
    <location>
        <begin position="266"/>
        <end position="284"/>
    </location>
</feature>
<evidence type="ECO:0000256" key="3">
    <source>
        <dbReference type="ARBA" id="ARBA00022989"/>
    </source>
</evidence>
<dbReference type="InterPro" id="IPR007568">
    <property type="entry name" value="RTA1"/>
</dbReference>
<keyword evidence="7" id="KW-1185">Reference proteome</keyword>
<evidence type="ECO:0000256" key="2">
    <source>
        <dbReference type="ARBA" id="ARBA00022692"/>
    </source>
</evidence>
<feature type="transmembrane region" description="Helical" evidence="5">
    <location>
        <begin position="165"/>
        <end position="185"/>
    </location>
</feature>
<name>A0A9W8YW75_9PEZI</name>
<dbReference type="PANTHER" id="PTHR31465">
    <property type="entry name" value="PROTEIN RTA1-RELATED"/>
    <property type="match status" value="1"/>
</dbReference>
<evidence type="ECO:0008006" key="8">
    <source>
        <dbReference type="Google" id="ProtNLM"/>
    </source>
</evidence>
<sequence>MDASGYVANWYAYVPEKAPAVAATALFALTFIAHTWQMIRHKAWIWFVMVVAVAMEVFGYGIRIASAKDTSKKPPFVAQYVLIVLAPVLMTGIIYVAFGRIVFHVIPAAHRSTKLLWVSPRWVTPIFVGFDIAALMLQLVGAVMIAGTSITDSNYLEKVHRGKYIALSGVSVQLLAFGLFSIIAVRFHIIAKRFKDSVQKRLTPIPGDEKYVTVEGIEGRKLRPNWEMLLYAINISCALIMVRTIYREVAFAEGRSGYTNVHEWVQYVFDTIPMFILTIIYCFIPPGRYVQMSFKQTKGQNAVPTSNDSDVEAHALQERASG</sequence>
<evidence type="ECO:0000313" key="6">
    <source>
        <dbReference type="EMBL" id="KAJ4391574.1"/>
    </source>
</evidence>
<evidence type="ECO:0000256" key="1">
    <source>
        <dbReference type="ARBA" id="ARBA00004141"/>
    </source>
</evidence>
<evidence type="ECO:0000313" key="7">
    <source>
        <dbReference type="Proteomes" id="UP001140453"/>
    </source>
</evidence>
<dbReference type="PANTHER" id="PTHR31465:SF28">
    <property type="entry name" value="DOMAIN PROTEIN, PUTATIVE-RELATED"/>
    <property type="match status" value="1"/>
</dbReference>
<dbReference type="Proteomes" id="UP001140453">
    <property type="component" value="Unassembled WGS sequence"/>
</dbReference>
<gene>
    <name evidence="6" type="ORF">N0V93_005193</name>
</gene>
<dbReference type="OrthoDB" id="3358017at2759"/>
<protein>
    <recommendedName>
        <fullName evidence="8">RTA1-like protein</fullName>
    </recommendedName>
</protein>
<proteinExistence type="predicted"/>
<evidence type="ECO:0000256" key="4">
    <source>
        <dbReference type="ARBA" id="ARBA00023136"/>
    </source>
</evidence>
<keyword evidence="4 5" id="KW-0472">Membrane</keyword>
<reference evidence="6" key="1">
    <citation type="submission" date="2022-10" db="EMBL/GenBank/DDBJ databases">
        <title>Tapping the CABI collections for fungal endophytes: first genome assemblies for Collariella, Neodidymelliopsis, Ascochyta clinopodiicola, Didymella pomorum, Didymosphaeria variabile, Neocosmospora piperis and Neocucurbitaria cava.</title>
        <authorList>
            <person name="Hill R."/>
        </authorList>
    </citation>
    <scope>NUCLEOTIDE SEQUENCE</scope>
    <source>
        <strain evidence="6">IMI 355082</strain>
    </source>
</reference>
<dbReference type="GO" id="GO:0016020">
    <property type="term" value="C:membrane"/>
    <property type="evidence" value="ECO:0007669"/>
    <property type="project" value="UniProtKB-SubCell"/>
</dbReference>
<organism evidence="6 7">
    <name type="scientific">Gnomoniopsis smithogilvyi</name>
    <dbReference type="NCBI Taxonomy" id="1191159"/>
    <lineage>
        <taxon>Eukaryota</taxon>
        <taxon>Fungi</taxon>
        <taxon>Dikarya</taxon>
        <taxon>Ascomycota</taxon>
        <taxon>Pezizomycotina</taxon>
        <taxon>Sordariomycetes</taxon>
        <taxon>Sordariomycetidae</taxon>
        <taxon>Diaporthales</taxon>
        <taxon>Gnomoniaceae</taxon>
        <taxon>Gnomoniopsis</taxon>
    </lineage>
</organism>